<organism evidence="2 3">
    <name type="scientific">Clunio marinus</name>
    <dbReference type="NCBI Taxonomy" id="568069"/>
    <lineage>
        <taxon>Eukaryota</taxon>
        <taxon>Metazoa</taxon>
        <taxon>Ecdysozoa</taxon>
        <taxon>Arthropoda</taxon>
        <taxon>Hexapoda</taxon>
        <taxon>Insecta</taxon>
        <taxon>Pterygota</taxon>
        <taxon>Neoptera</taxon>
        <taxon>Endopterygota</taxon>
        <taxon>Diptera</taxon>
        <taxon>Nematocera</taxon>
        <taxon>Chironomoidea</taxon>
        <taxon>Chironomidae</taxon>
        <taxon>Clunio</taxon>
    </lineage>
</organism>
<dbReference type="PANTHER" id="PTHR21261">
    <property type="entry name" value="BEAT PROTEIN"/>
    <property type="match status" value="1"/>
</dbReference>
<evidence type="ECO:0000259" key="1">
    <source>
        <dbReference type="PROSITE" id="PS50835"/>
    </source>
</evidence>
<proteinExistence type="predicted"/>
<reference evidence="2 3" key="1">
    <citation type="submission" date="2015-04" db="EMBL/GenBank/DDBJ databases">
        <authorList>
            <person name="Syromyatnikov M.Y."/>
            <person name="Popov V.N."/>
        </authorList>
    </citation>
    <scope>NUCLEOTIDE SEQUENCE [LARGE SCALE GENOMIC DNA]</scope>
</reference>
<dbReference type="InterPro" id="IPR007110">
    <property type="entry name" value="Ig-like_dom"/>
</dbReference>
<protein>
    <submittedName>
        <fullName evidence="2">CLUMA_CG014254, isoform A</fullName>
    </submittedName>
</protein>
<dbReference type="Proteomes" id="UP000183832">
    <property type="component" value="Unassembled WGS sequence"/>
</dbReference>
<feature type="non-terminal residue" evidence="2">
    <location>
        <position position="227"/>
    </location>
</feature>
<evidence type="ECO:0000313" key="2">
    <source>
        <dbReference type="EMBL" id="CRL00983.1"/>
    </source>
</evidence>
<dbReference type="EMBL" id="CVRI01000055">
    <property type="protein sequence ID" value="CRL00983.1"/>
    <property type="molecule type" value="Genomic_DNA"/>
</dbReference>
<evidence type="ECO:0000313" key="3">
    <source>
        <dbReference type="Proteomes" id="UP000183832"/>
    </source>
</evidence>
<dbReference type="PANTHER" id="PTHR21261:SF8">
    <property type="entry name" value="BEATEN PATH IA, ISOFORM B-RELATED"/>
    <property type="match status" value="1"/>
</dbReference>
<dbReference type="STRING" id="568069.A0A1J1IL67"/>
<dbReference type="FunFam" id="2.60.40.10:FF:000437">
    <property type="entry name" value="Beat-IIIc, isoform A"/>
    <property type="match status" value="1"/>
</dbReference>
<dbReference type="PROSITE" id="PS50835">
    <property type="entry name" value="IG_LIKE"/>
    <property type="match status" value="1"/>
</dbReference>
<sequence length="227" mass="25636">MEGDSLYSIKWYKGKREFYRYTPKEPQSIKTFPVAGISVETTSSNDTQVVISQVDTNISGKFSCEVSADAPHFNTMLVSGDMQVVEIPDAKPFIDGIMTRYRPGDELKENCTSQFSKPAANLSWTVNDVLAPASQLIIYKLSRNDSNLESTILGIHFPITQQHFVRGKLKLKCTAKIHEIYQQTEERVIEEVRPKILATGTSNMNMYHSVYDGEQLTDPNVGMTHYK</sequence>
<accession>A0A1J1IL67</accession>
<dbReference type="OrthoDB" id="6419989at2759"/>
<keyword evidence="3" id="KW-1185">Reference proteome</keyword>
<feature type="domain" description="Ig-like" evidence="1">
    <location>
        <begin position="1"/>
        <end position="79"/>
    </location>
</feature>
<name>A0A1J1IL67_9DIPT</name>
<gene>
    <name evidence="2" type="primary">putative beat protein</name>
    <name evidence="2" type="ORF">CLUMA_CG014254</name>
</gene>
<dbReference type="AlphaFoldDB" id="A0A1J1IL67"/>
<dbReference type="GO" id="GO:0008045">
    <property type="term" value="P:motor neuron axon guidance"/>
    <property type="evidence" value="ECO:0007669"/>
    <property type="project" value="TreeGrafter"/>
</dbReference>